<keyword evidence="4 5" id="KW-0472">Membrane</keyword>
<organism evidence="7 8">
    <name type="scientific">Kocuria marina</name>
    <dbReference type="NCBI Taxonomy" id="223184"/>
    <lineage>
        <taxon>Bacteria</taxon>
        <taxon>Bacillati</taxon>
        <taxon>Actinomycetota</taxon>
        <taxon>Actinomycetes</taxon>
        <taxon>Micrococcales</taxon>
        <taxon>Micrococcaceae</taxon>
        <taxon>Kocuria</taxon>
    </lineage>
</organism>
<comment type="subcellular location">
    <subcellularLocation>
        <location evidence="1">Endomembrane system</location>
        <topology evidence="1">Multi-pass membrane protein</topology>
    </subcellularLocation>
</comment>
<accession>A0A0B0DGD7</accession>
<comment type="caution">
    <text evidence="7">The sequence shown here is derived from an EMBL/GenBank/DDBJ whole genome shotgun (WGS) entry which is preliminary data.</text>
</comment>
<gene>
    <name evidence="7" type="ORF">AS25_02130</name>
</gene>
<keyword evidence="2 5" id="KW-0812">Transmembrane</keyword>
<dbReference type="RefSeq" id="WP_035960857.1">
    <property type="nucleotide sequence ID" value="NZ_JROM01000011.1"/>
</dbReference>
<evidence type="ECO:0000256" key="1">
    <source>
        <dbReference type="ARBA" id="ARBA00004127"/>
    </source>
</evidence>
<evidence type="ECO:0000313" key="7">
    <source>
        <dbReference type="EMBL" id="KHE75232.1"/>
    </source>
</evidence>
<feature type="transmembrane region" description="Helical" evidence="5">
    <location>
        <begin position="86"/>
        <end position="109"/>
    </location>
</feature>
<protein>
    <submittedName>
        <fullName evidence="7">Membrane protein</fullName>
    </submittedName>
</protein>
<feature type="domain" description="DUF202" evidence="6">
    <location>
        <begin position="11"/>
        <end position="72"/>
    </location>
</feature>
<sequence length="110" mass="11778">MARPAERFHEDPGLQPERTVLSWGRTMLALCTAAAIFLRWLPTHGPFVLALFGLAACTAIGIYMTQRARYRRGSVGISNEHVAPDAASVVVTSTAVVALGVLGLITVVVF</sequence>
<dbReference type="AlphaFoldDB" id="A0A0B0DGD7"/>
<dbReference type="Pfam" id="PF02656">
    <property type="entry name" value="DUF202"/>
    <property type="match status" value="1"/>
</dbReference>
<dbReference type="STRING" id="223184.AS25_02130"/>
<evidence type="ECO:0000259" key="6">
    <source>
        <dbReference type="Pfam" id="PF02656"/>
    </source>
</evidence>
<evidence type="ECO:0000256" key="3">
    <source>
        <dbReference type="ARBA" id="ARBA00022989"/>
    </source>
</evidence>
<name>A0A0B0DGD7_9MICC</name>
<feature type="transmembrane region" description="Helical" evidence="5">
    <location>
        <begin position="20"/>
        <end position="41"/>
    </location>
</feature>
<reference evidence="7 8" key="1">
    <citation type="submission" date="2014-09" db="EMBL/GenBank/DDBJ databases">
        <title>High-quality draft genome sequence of Kocuria marina SO9-6, an actinobacterium isolated from a copper mine.</title>
        <authorList>
            <person name="Castro D.B."/>
            <person name="Pereira L.B."/>
            <person name="Silva M.V."/>
            <person name="Silva B.P."/>
            <person name="Zanardi B.R."/>
            <person name="Carlos C."/>
            <person name="Belgini D.R."/>
            <person name="Limache E.G."/>
            <person name="Lacerda G.V."/>
            <person name="Nery M.B."/>
            <person name="Gomes M.B."/>
            <person name="Souza S."/>
            <person name="Silva T.M."/>
            <person name="Rodrigues V.D."/>
            <person name="Paulino L.C."/>
            <person name="Vicentini R."/>
            <person name="Ferraz L.F."/>
            <person name="Ottoboni L.M."/>
        </authorList>
    </citation>
    <scope>NUCLEOTIDE SEQUENCE [LARGE SCALE GENOMIC DNA]</scope>
    <source>
        <strain evidence="7 8">SO9-6</strain>
    </source>
</reference>
<evidence type="ECO:0000256" key="4">
    <source>
        <dbReference type="ARBA" id="ARBA00023136"/>
    </source>
</evidence>
<proteinExistence type="predicted"/>
<feature type="transmembrane region" description="Helical" evidence="5">
    <location>
        <begin position="47"/>
        <end position="65"/>
    </location>
</feature>
<evidence type="ECO:0000313" key="8">
    <source>
        <dbReference type="Proteomes" id="UP000030664"/>
    </source>
</evidence>
<dbReference type="eggNOG" id="ENOG5033BZV">
    <property type="taxonomic scope" value="Bacteria"/>
</dbReference>
<dbReference type="EMBL" id="JROM01000011">
    <property type="protein sequence ID" value="KHE75232.1"/>
    <property type="molecule type" value="Genomic_DNA"/>
</dbReference>
<dbReference type="GO" id="GO:0012505">
    <property type="term" value="C:endomembrane system"/>
    <property type="evidence" value="ECO:0007669"/>
    <property type="project" value="UniProtKB-SubCell"/>
</dbReference>
<dbReference type="Proteomes" id="UP000030664">
    <property type="component" value="Unassembled WGS sequence"/>
</dbReference>
<evidence type="ECO:0000256" key="2">
    <source>
        <dbReference type="ARBA" id="ARBA00022692"/>
    </source>
</evidence>
<dbReference type="InterPro" id="IPR003807">
    <property type="entry name" value="DUF202"/>
</dbReference>
<evidence type="ECO:0000256" key="5">
    <source>
        <dbReference type="SAM" id="Phobius"/>
    </source>
</evidence>
<keyword evidence="3 5" id="KW-1133">Transmembrane helix</keyword>